<evidence type="ECO:0000313" key="2">
    <source>
        <dbReference type="Proteomes" id="UP000009183"/>
    </source>
</evidence>
<dbReference type="AlphaFoldDB" id="D7U9S5"/>
<dbReference type="HOGENOM" id="CLU_2138090_0_0_1"/>
<dbReference type="EMBL" id="FN596746">
    <property type="protein sequence ID" value="CBI39489.3"/>
    <property type="molecule type" value="Genomic_DNA"/>
</dbReference>
<gene>
    <name evidence="1" type="ordered locus">VIT_14s0060g02470</name>
</gene>
<sequence>MLLDILLQSFFHYSKHESEGKLVLQQEQVQPHKINLVTSKNVTQIDCAAVFCAADEIVVKNTHPKHHPGEFHIIILYFTTTIIALFHCLDITSNFCAQSFDVLVTISQEFLGT</sequence>
<proteinExistence type="predicted"/>
<dbReference type="PaxDb" id="29760-VIT_14s0060g02470.t01"/>
<accession>D7U9S5</accession>
<reference evidence="2" key="1">
    <citation type="journal article" date="2007" name="Nature">
        <title>The grapevine genome sequence suggests ancestral hexaploidization in major angiosperm phyla.</title>
        <authorList>
            <consortium name="The French-Italian Public Consortium for Grapevine Genome Characterization."/>
            <person name="Jaillon O."/>
            <person name="Aury J.-M."/>
            <person name="Noel B."/>
            <person name="Policriti A."/>
            <person name="Clepet C."/>
            <person name="Casagrande A."/>
            <person name="Choisne N."/>
            <person name="Aubourg S."/>
            <person name="Vitulo N."/>
            <person name="Jubin C."/>
            <person name="Vezzi A."/>
            <person name="Legeai F."/>
            <person name="Hugueney P."/>
            <person name="Dasilva C."/>
            <person name="Horner D."/>
            <person name="Mica E."/>
            <person name="Jublot D."/>
            <person name="Poulain J."/>
            <person name="Bruyere C."/>
            <person name="Billault A."/>
            <person name="Segurens B."/>
            <person name="Gouyvenoux M."/>
            <person name="Ugarte E."/>
            <person name="Cattonaro F."/>
            <person name="Anthouard V."/>
            <person name="Vico V."/>
            <person name="Del Fabbro C."/>
            <person name="Alaux M."/>
            <person name="Di Gaspero G."/>
            <person name="Dumas V."/>
            <person name="Felice N."/>
            <person name="Paillard S."/>
            <person name="Juman I."/>
            <person name="Moroldo M."/>
            <person name="Scalabrin S."/>
            <person name="Canaguier A."/>
            <person name="Le Clainche I."/>
            <person name="Malacrida G."/>
            <person name="Durand E."/>
            <person name="Pesole G."/>
            <person name="Laucou V."/>
            <person name="Chatelet P."/>
            <person name="Merdinoglu D."/>
            <person name="Delledonne M."/>
            <person name="Pezzotti M."/>
            <person name="Lecharny A."/>
            <person name="Scarpelli C."/>
            <person name="Artiguenave F."/>
            <person name="Pe M.E."/>
            <person name="Valle G."/>
            <person name="Morgante M."/>
            <person name="Caboche M."/>
            <person name="Adam-Blondon A.-F."/>
            <person name="Weissenbach J."/>
            <person name="Quetier F."/>
            <person name="Wincker P."/>
        </authorList>
    </citation>
    <scope>NUCLEOTIDE SEQUENCE [LARGE SCALE GENOMIC DNA]</scope>
    <source>
        <strain evidence="2">cv. Pinot noir / PN40024</strain>
    </source>
</reference>
<protein>
    <submittedName>
        <fullName evidence="1">Uncharacterized protein</fullName>
    </submittedName>
</protein>
<name>D7U9S5_VITVI</name>
<dbReference type="InParanoid" id="D7U9S5"/>
<keyword evidence="2" id="KW-1185">Reference proteome</keyword>
<evidence type="ECO:0000313" key="1">
    <source>
        <dbReference type="EMBL" id="CBI39489.3"/>
    </source>
</evidence>
<dbReference type="Proteomes" id="UP000009183">
    <property type="component" value="Chromosome 14"/>
</dbReference>
<organism evidence="1 2">
    <name type="scientific">Vitis vinifera</name>
    <name type="common">Grape</name>
    <dbReference type="NCBI Taxonomy" id="29760"/>
    <lineage>
        <taxon>Eukaryota</taxon>
        <taxon>Viridiplantae</taxon>
        <taxon>Streptophyta</taxon>
        <taxon>Embryophyta</taxon>
        <taxon>Tracheophyta</taxon>
        <taxon>Spermatophyta</taxon>
        <taxon>Magnoliopsida</taxon>
        <taxon>eudicotyledons</taxon>
        <taxon>Gunneridae</taxon>
        <taxon>Pentapetalae</taxon>
        <taxon>rosids</taxon>
        <taxon>Vitales</taxon>
        <taxon>Vitaceae</taxon>
        <taxon>Viteae</taxon>
        <taxon>Vitis</taxon>
    </lineage>
</organism>